<accession>A0A367IM52</accession>
<feature type="domain" description="Carbohydrate kinase FGGY N-terminal" evidence="7">
    <location>
        <begin position="39"/>
        <end position="190"/>
    </location>
</feature>
<protein>
    <recommendedName>
        <fullName evidence="6">Xylulose kinase</fullName>
        <ecNumber evidence="6">2.7.1.17</ecNumber>
    </recommendedName>
</protein>
<dbReference type="EC" id="2.7.1.17" evidence="6"/>
<keyword evidence="6" id="KW-0547">Nucleotide-binding</keyword>
<dbReference type="SUPFAM" id="SSF53067">
    <property type="entry name" value="Actin-like ATPase domain"/>
    <property type="match status" value="2"/>
</dbReference>
<evidence type="ECO:0000256" key="5">
    <source>
        <dbReference type="ARBA" id="ARBA00048885"/>
    </source>
</evidence>
<sequence>QHGSIYWNQHGLEALEALDANKSLEEQLQHAFAIEQSPIWQDASTTAECRALERSVGGAEALAKLTGSKAYERFTGNQIAKIFNKNREAYDKTTRINLVSSFMATLLLGSFGPVDAAEGSGTNMMNIETHRWEKSLLEKCGGPDLEKKLNDEPVEGGHVLGKLDDYYVKRYGFSSDCCILPFTGDNSATLASMNLAEGDCVVSLGTSDTVLVYLKKDKAEPTTESHLMAHPTDVDGYMGMLCYKNGSLARQNIRDTYANSDWEVFNKLLVEKEAATKRCFGFYYLMQEIIPFAKGIYRFQSDQSVKDFQDPSVNVKAIVESQFLSMKIRLKRMGGNTKRVLASGGAAANITILQLLSDILGLPVYKQKGLNGASLGGALLAKFGSEHYSSFEEMMKKHPLSALELVCKPNLEKTSLYNACINEYVDLESK</sequence>
<dbReference type="Gene3D" id="3.30.420.40">
    <property type="match status" value="2"/>
</dbReference>
<keyword evidence="4 6" id="KW-0418">Kinase</keyword>
<dbReference type="Proteomes" id="UP000253551">
    <property type="component" value="Unassembled WGS sequence"/>
</dbReference>
<dbReference type="GO" id="GO:0004856">
    <property type="term" value="F:D-xylulokinase activity"/>
    <property type="evidence" value="ECO:0007669"/>
    <property type="project" value="UniProtKB-UniRule"/>
</dbReference>
<dbReference type="PIRSF" id="PIRSF000538">
    <property type="entry name" value="GlpK"/>
    <property type="match status" value="1"/>
</dbReference>
<keyword evidence="2 6" id="KW-0859">Xylose metabolism</keyword>
<evidence type="ECO:0000256" key="4">
    <source>
        <dbReference type="ARBA" id="ARBA00022777"/>
    </source>
</evidence>
<keyword evidence="3 6" id="KW-0808">Transferase</keyword>
<dbReference type="PANTHER" id="PTHR10196">
    <property type="entry name" value="SUGAR KINASE"/>
    <property type="match status" value="1"/>
</dbReference>
<dbReference type="InterPro" id="IPR042024">
    <property type="entry name" value="D-XK_euk"/>
</dbReference>
<dbReference type="GO" id="GO:0005829">
    <property type="term" value="C:cytosol"/>
    <property type="evidence" value="ECO:0007669"/>
    <property type="project" value="TreeGrafter"/>
</dbReference>
<keyword evidence="10" id="KW-1185">Reference proteome</keyword>
<feature type="non-terminal residue" evidence="9">
    <location>
        <position position="430"/>
    </location>
</feature>
<dbReference type="InterPro" id="IPR018485">
    <property type="entry name" value="FGGY_C"/>
</dbReference>
<name>A0A367IM52_RHIST</name>
<feature type="non-terminal residue" evidence="9">
    <location>
        <position position="1"/>
    </location>
</feature>
<evidence type="ECO:0000256" key="3">
    <source>
        <dbReference type="ARBA" id="ARBA00022679"/>
    </source>
</evidence>
<dbReference type="GO" id="GO:0042732">
    <property type="term" value="P:D-xylose metabolic process"/>
    <property type="evidence" value="ECO:0007669"/>
    <property type="project" value="UniProtKB-UniRule"/>
</dbReference>
<keyword evidence="6" id="KW-0119">Carbohydrate metabolism</keyword>
<evidence type="ECO:0000313" key="9">
    <source>
        <dbReference type="EMBL" id="RCH78754.1"/>
    </source>
</evidence>
<dbReference type="GO" id="GO:0005997">
    <property type="term" value="P:xylulose metabolic process"/>
    <property type="evidence" value="ECO:0007669"/>
    <property type="project" value="TreeGrafter"/>
</dbReference>
<dbReference type="InterPro" id="IPR000577">
    <property type="entry name" value="Carb_kinase_FGGY"/>
</dbReference>
<evidence type="ECO:0000259" key="8">
    <source>
        <dbReference type="Pfam" id="PF02782"/>
    </source>
</evidence>
<gene>
    <name evidence="9" type="ORF">CU098_001821</name>
</gene>
<dbReference type="STRING" id="4846.A0A367IM52"/>
<reference evidence="9 10" key="1">
    <citation type="journal article" date="2018" name="G3 (Bethesda)">
        <title>Phylogenetic and Phylogenomic Definition of Rhizopus Species.</title>
        <authorList>
            <person name="Gryganskyi A.P."/>
            <person name="Golan J."/>
            <person name="Dolatabadi S."/>
            <person name="Mondo S."/>
            <person name="Robb S."/>
            <person name="Idnurm A."/>
            <person name="Muszewska A."/>
            <person name="Steczkiewicz K."/>
            <person name="Masonjones S."/>
            <person name="Liao H.L."/>
            <person name="Gajdeczka M.T."/>
            <person name="Anike F."/>
            <person name="Vuek A."/>
            <person name="Anishchenko I.M."/>
            <person name="Voigt K."/>
            <person name="de Hoog G.S."/>
            <person name="Smith M.E."/>
            <person name="Heitman J."/>
            <person name="Vilgalys R."/>
            <person name="Stajich J.E."/>
        </authorList>
    </citation>
    <scope>NUCLEOTIDE SEQUENCE [LARGE SCALE GENOMIC DNA]</scope>
    <source>
        <strain evidence="9 10">LSU 92-RS-03</strain>
    </source>
</reference>
<dbReference type="OrthoDB" id="1728974at2759"/>
<dbReference type="InterPro" id="IPR043129">
    <property type="entry name" value="ATPase_NBD"/>
</dbReference>
<feature type="domain" description="Carbohydrate kinase FGGY C-terminal" evidence="8">
    <location>
        <begin position="201"/>
        <end position="381"/>
    </location>
</feature>
<evidence type="ECO:0000259" key="7">
    <source>
        <dbReference type="Pfam" id="PF00370"/>
    </source>
</evidence>
<dbReference type="InterPro" id="IPR018484">
    <property type="entry name" value="FGGY_N"/>
</dbReference>
<evidence type="ECO:0000256" key="2">
    <source>
        <dbReference type="ARBA" id="ARBA00022629"/>
    </source>
</evidence>
<dbReference type="AlphaFoldDB" id="A0A367IM52"/>
<evidence type="ECO:0000256" key="1">
    <source>
        <dbReference type="ARBA" id="ARBA00009156"/>
    </source>
</evidence>
<comment type="similarity">
    <text evidence="1 6">Belongs to the FGGY kinase family.</text>
</comment>
<dbReference type="Pfam" id="PF00370">
    <property type="entry name" value="FGGY_N"/>
    <property type="match status" value="1"/>
</dbReference>
<dbReference type="CDD" id="cd07776">
    <property type="entry name" value="ASKHA_NBD_FGGY_SpXK-like"/>
    <property type="match status" value="1"/>
</dbReference>
<comment type="caution">
    <text evidence="9">The sequence shown here is derived from an EMBL/GenBank/DDBJ whole genome shotgun (WGS) entry which is preliminary data.</text>
</comment>
<dbReference type="GO" id="GO:0005524">
    <property type="term" value="F:ATP binding"/>
    <property type="evidence" value="ECO:0007669"/>
    <property type="project" value="UniProtKB-UniRule"/>
</dbReference>
<comment type="catalytic activity">
    <reaction evidence="5 6">
        <text>D-xylulose + ATP = D-xylulose 5-phosphate + ADP + H(+)</text>
        <dbReference type="Rhea" id="RHEA:10964"/>
        <dbReference type="ChEBI" id="CHEBI:15378"/>
        <dbReference type="ChEBI" id="CHEBI:17140"/>
        <dbReference type="ChEBI" id="CHEBI:30616"/>
        <dbReference type="ChEBI" id="CHEBI:57737"/>
        <dbReference type="ChEBI" id="CHEBI:456216"/>
        <dbReference type="EC" id="2.7.1.17"/>
    </reaction>
</comment>
<comment type="function">
    <text evidence="6">Highly specific D-xylulose kinase which participates in the catabolism of xylose. Xylose is a major component of hemicelluloses such as xylan. Most fungi utilize D-xylose via three enzymatic reactions, xylose reductase (XR), xylitol dehydrogenase (XDH), and xylulokinase, to form xylulose 5-phosphate, which enters pentose phosphate pathway.</text>
</comment>
<organism evidence="9 10">
    <name type="scientific">Rhizopus stolonifer</name>
    <name type="common">Rhizopus nigricans</name>
    <dbReference type="NCBI Taxonomy" id="4846"/>
    <lineage>
        <taxon>Eukaryota</taxon>
        <taxon>Fungi</taxon>
        <taxon>Fungi incertae sedis</taxon>
        <taxon>Mucoromycota</taxon>
        <taxon>Mucoromycotina</taxon>
        <taxon>Mucoromycetes</taxon>
        <taxon>Mucorales</taxon>
        <taxon>Mucorineae</taxon>
        <taxon>Rhizopodaceae</taxon>
        <taxon>Rhizopus</taxon>
    </lineage>
</organism>
<evidence type="ECO:0000313" key="10">
    <source>
        <dbReference type="Proteomes" id="UP000253551"/>
    </source>
</evidence>
<dbReference type="PANTHER" id="PTHR10196:SF57">
    <property type="entry name" value="XYLULOSE KINASE"/>
    <property type="match status" value="1"/>
</dbReference>
<dbReference type="Pfam" id="PF02782">
    <property type="entry name" value="FGGY_C"/>
    <property type="match status" value="1"/>
</dbReference>
<evidence type="ECO:0000256" key="6">
    <source>
        <dbReference type="RuleBase" id="RU367058"/>
    </source>
</evidence>
<keyword evidence="6" id="KW-0067">ATP-binding</keyword>
<proteinExistence type="inferred from homology"/>
<dbReference type="EMBL" id="PJQM01007019">
    <property type="protein sequence ID" value="RCH78754.1"/>
    <property type="molecule type" value="Genomic_DNA"/>
</dbReference>